<dbReference type="SUPFAM" id="SSF56112">
    <property type="entry name" value="Protein kinase-like (PK-like)"/>
    <property type="match status" value="1"/>
</dbReference>
<gene>
    <name evidence="1" type="ORF">HUJ06_003243</name>
</gene>
<dbReference type="EMBL" id="DUZY01000007">
    <property type="protein sequence ID" value="DAD45013.1"/>
    <property type="molecule type" value="Genomic_DNA"/>
</dbReference>
<dbReference type="AlphaFoldDB" id="A0A822ZJW4"/>
<sequence>MDLVHCRWRRCGAVSLCFPTLPLPSDIGCGRFSLAEIKAATDNFNETRLTGVGGFGSVYRGYIIDNANGVASTTIAIKRGNPKSQQGAV</sequence>
<evidence type="ECO:0000313" key="1">
    <source>
        <dbReference type="EMBL" id="DAD45013.1"/>
    </source>
</evidence>
<protein>
    <submittedName>
        <fullName evidence="1">Uncharacterized protein</fullName>
    </submittedName>
</protein>
<keyword evidence="2" id="KW-1185">Reference proteome</keyword>
<proteinExistence type="predicted"/>
<organism evidence="1 2">
    <name type="scientific">Nelumbo nucifera</name>
    <name type="common">Sacred lotus</name>
    <dbReference type="NCBI Taxonomy" id="4432"/>
    <lineage>
        <taxon>Eukaryota</taxon>
        <taxon>Viridiplantae</taxon>
        <taxon>Streptophyta</taxon>
        <taxon>Embryophyta</taxon>
        <taxon>Tracheophyta</taxon>
        <taxon>Spermatophyta</taxon>
        <taxon>Magnoliopsida</taxon>
        <taxon>Proteales</taxon>
        <taxon>Nelumbonaceae</taxon>
        <taxon>Nelumbo</taxon>
    </lineage>
</organism>
<accession>A0A822ZJW4</accession>
<comment type="caution">
    <text evidence="1">The sequence shown here is derived from an EMBL/GenBank/DDBJ whole genome shotgun (WGS) entry which is preliminary data.</text>
</comment>
<dbReference type="InterPro" id="IPR011009">
    <property type="entry name" value="Kinase-like_dom_sf"/>
</dbReference>
<evidence type="ECO:0000313" key="2">
    <source>
        <dbReference type="Proteomes" id="UP000607653"/>
    </source>
</evidence>
<reference evidence="1 2" key="1">
    <citation type="journal article" date="2020" name="Mol. Biol. Evol.">
        <title>Distinct Expression and Methylation Patterns for Genes with Different Fates following a Single Whole-Genome Duplication in Flowering Plants.</title>
        <authorList>
            <person name="Shi T."/>
            <person name="Rahmani R.S."/>
            <person name="Gugger P.F."/>
            <person name="Wang M."/>
            <person name="Li H."/>
            <person name="Zhang Y."/>
            <person name="Li Z."/>
            <person name="Wang Q."/>
            <person name="Van de Peer Y."/>
            <person name="Marchal K."/>
            <person name="Chen J."/>
        </authorList>
    </citation>
    <scope>NUCLEOTIDE SEQUENCE [LARGE SCALE GENOMIC DNA]</scope>
    <source>
        <tissue evidence="1">Leaf</tissue>
    </source>
</reference>
<name>A0A822ZJW4_NELNU</name>
<dbReference type="Gene3D" id="3.30.200.20">
    <property type="entry name" value="Phosphorylase Kinase, domain 1"/>
    <property type="match status" value="1"/>
</dbReference>
<dbReference type="Proteomes" id="UP000607653">
    <property type="component" value="Unassembled WGS sequence"/>
</dbReference>